<proteinExistence type="predicted"/>
<gene>
    <name evidence="5" type="ORF">GCM10023320_41100</name>
</gene>
<dbReference type="Pfam" id="PF01593">
    <property type="entry name" value="Amino_oxidase"/>
    <property type="match status" value="1"/>
</dbReference>
<comment type="function">
    <text evidence="1">Probable oxidoreductase that may play a role as regulator of mitochondrial function.</text>
</comment>
<dbReference type="RefSeq" id="WP_345606817.1">
    <property type="nucleotide sequence ID" value="NZ_BAABJO010000014.1"/>
</dbReference>
<evidence type="ECO:0000256" key="3">
    <source>
        <dbReference type="ARBA" id="ARBA00040298"/>
    </source>
</evidence>
<dbReference type="InterPro" id="IPR036188">
    <property type="entry name" value="FAD/NAD-bd_sf"/>
</dbReference>
<dbReference type="EMBL" id="BAABJO010000014">
    <property type="protein sequence ID" value="GAA5125962.1"/>
    <property type="molecule type" value="Genomic_DNA"/>
</dbReference>
<dbReference type="SUPFAM" id="SSF51905">
    <property type="entry name" value="FAD/NAD(P)-binding domain"/>
    <property type="match status" value="1"/>
</dbReference>
<comment type="caution">
    <text evidence="5">The sequence shown here is derived from an EMBL/GenBank/DDBJ whole genome shotgun (WGS) entry which is preliminary data.</text>
</comment>
<accession>A0ABP9NLF8</accession>
<evidence type="ECO:0000256" key="2">
    <source>
        <dbReference type="ARBA" id="ARBA00038825"/>
    </source>
</evidence>
<dbReference type="PANTHER" id="PTHR10668">
    <property type="entry name" value="PHYTOENE DEHYDROGENASE"/>
    <property type="match status" value="1"/>
</dbReference>
<dbReference type="Gene3D" id="3.50.50.60">
    <property type="entry name" value="FAD/NAD(P)-binding domain"/>
    <property type="match status" value="2"/>
</dbReference>
<keyword evidence="6" id="KW-1185">Reference proteome</keyword>
<dbReference type="InterPro" id="IPR002937">
    <property type="entry name" value="Amino_oxidase"/>
</dbReference>
<evidence type="ECO:0000256" key="1">
    <source>
        <dbReference type="ARBA" id="ARBA00037217"/>
    </source>
</evidence>
<dbReference type="Proteomes" id="UP001500804">
    <property type="component" value="Unassembled WGS sequence"/>
</dbReference>
<feature type="domain" description="Amine oxidase" evidence="4">
    <location>
        <begin position="15"/>
        <end position="519"/>
    </location>
</feature>
<evidence type="ECO:0000313" key="6">
    <source>
        <dbReference type="Proteomes" id="UP001500804"/>
    </source>
</evidence>
<protein>
    <recommendedName>
        <fullName evidence="3">Pyridine nucleotide-disulfide oxidoreductase domain-containing protein 2</fullName>
    </recommendedName>
</protein>
<comment type="subunit">
    <text evidence="2">Interacts with COX5B; this interaction may contribute to localize PYROXD2 to the inner face of the inner mitochondrial membrane.</text>
</comment>
<evidence type="ECO:0000313" key="5">
    <source>
        <dbReference type="EMBL" id="GAA5125962.1"/>
    </source>
</evidence>
<organism evidence="5 6">
    <name type="scientific">Pseudonocardia adelaidensis</name>
    <dbReference type="NCBI Taxonomy" id="648754"/>
    <lineage>
        <taxon>Bacteria</taxon>
        <taxon>Bacillati</taxon>
        <taxon>Actinomycetota</taxon>
        <taxon>Actinomycetes</taxon>
        <taxon>Pseudonocardiales</taxon>
        <taxon>Pseudonocardiaceae</taxon>
        <taxon>Pseudonocardia</taxon>
    </lineage>
</organism>
<evidence type="ECO:0000259" key="4">
    <source>
        <dbReference type="Pfam" id="PF01593"/>
    </source>
</evidence>
<sequence>MEEFDVVIVGGGHQGLVAATDLAEAGISTAVVEAAPEVGGAVRSAEVTEPGFVHDLYATNMNLFLGSPFFGRYGDELASGGLRFARSEAPYASAFHGGSSLRIASDEAATLAMWKEHSAADADGWMQLRRVFDGLVASYLPLYTSPQPSWTTLTFLRAVRRNRRSVPLGEFAATLLSSTRALGDRYFSTPEAKSLAAAWGMHLDFGPDIAGGAVFSLLEMYADMLNGMSVVEGGAGRLPEALAGLVRRRGGTVLTGVPVARVDTDSTGATGVTLADGRRLRARRGVVSTVVLPRLVGDLLADAAVPADMRAAADGYRFGPGTFMLHLALDGPVPWQDERLASCAYVHAGSYVDDMARTYQQSLARLLPDEPLLVVGQTSVVDPTRVPVQGRHLVWVQVRTVPGSIKGDAGGRIAGTSWSDVREPYADRVLDVLEGYAPGLKAVVRARAAFSPDDLQQQNCNLAGGDSVAGSHHLDQLLMLRPSLALSRYRTPIPRLYLAGAGTWPGAGVNAVSGVLAAETLLRDAGRRRPPGRGRRLRGTR</sequence>
<dbReference type="PANTHER" id="PTHR10668:SF105">
    <property type="entry name" value="DEHYDROGENASE-RELATED"/>
    <property type="match status" value="1"/>
</dbReference>
<reference evidence="6" key="1">
    <citation type="journal article" date="2019" name="Int. J. Syst. Evol. Microbiol.">
        <title>The Global Catalogue of Microorganisms (GCM) 10K type strain sequencing project: providing services to taxonomists for standard genome sequencing and annotation.</title>
        <authorList>
            <consortium name="The Broad Institute Genomics Platform"/>
            <consortium name="The Broad Institute Genome Sequencing Center for Infectious Disease"/>
            <person name="Wu L."/>
            <person name="Ma J."/>
        </authorList>
    </citation>
    <scope>NUCLEOTIDE SEQUENCE [LARGE SCALE GENOMIC DNA]</scope>
    <source>
        <strain evidence="6">JCM 18302</strain>
    </source>
</reference>
<name>A0ABP9NLF8_9PSEU</name>